<protein>
    <submittedName>
        <fullName evidence="5">Phosphonate transport system substrate-binding protein</fullName>
    </submittedName>
</protein>
<evidence type="ECO:0000256" key="1">
    <source>
        <dbReference type="ARBA" id="ARBA00007162"/>
    </source>
</evidence>
<organism evidence="5 6">
    <name type="scientific">Nocardioides albus</name>
    <dbReference type="NCBI Taxonomy" id="1841"/>
    <lineage>
        <taxon>Bacteria</taxon>
        <taxon>Bacillati</taxon>
        <taxon>Actinomycetota</taxon>
        <taxon>Actinomycetes</taxon>
        <taxon>Propionibacteriales</taxon>
        <taxon>Nocardioidaceae</taxon>
        <taxon>Nocardioides</taxon>
    </lineage>
</organism>
<evidence type="ECO:0000313" key="6">
    <source>
        <dbReference type="Proteomes" id="UP000577707"/>
    </source>
</evidence>
<dbReference type="CDD" id="cd01071">
    <property type="entry name" value="PBP2_PhnD_like"/>
    <property type="match status" value="1"/>
</dbReference>
<dbReference type="PANTHER" id="PTHR35841">
    <property type="entry name" value="PHOSPHONATES-BINDING PERIPLASMIC PROTEIN"/>
    <property type="match status" value="1"/>
</dbReference>
<dbReference type="Gene3D" id="3.40.190.10">
    <property type="entry name" value="Periplasmic binding protein-like II"/>
    <property type="match status" value="2"/>
</dbReference>
<dbReference type="EMBL" id="JACHXG010000010">
    <property type="protein sequence ID" value="MBB3091348.1"/>
    <property type="molecule type" value="Genomic_DNA"/>
</dbReference>
<feature type="signal peptide" evidence="3">
    <location>
        <begin position="1"/>
        <end position="24"/>
    </location>
</feature>
<reference evidence="5 6" key="1">
    <citation type="submission" date="2020-08" db="EMBL/GenBank/DDBJ databases">
        <title>Genomic Encyclopedia of Type Strains, Phase III (KMG-III): the genomes of soil and plant-associated and newly described type strains.</title>
        <authorList>
            <person name="Whitman W."/>
        </authorList>
    </citation>
    <scope>NUCLEOTIDE SEQUENCE [LARGE SCALE GENOMIC DNA]</scope>
    <source>
        <strain evidence="5 6">CECT 3302</strain>
    </source>
</reference>
<dbReference type="AlphaFoldDB" id="A0A7W5A7X7"/>
<dbReference type="InterPro" id="IPR001638">
    <property type="entry name" value="Solute-binding_3/MltF_N"/>
</dbReference>
<accession>A0A7W5A7X7</accession>
<dbReference type="PANTHER" id="PTHR35841:SF1">
    <property type="entry name" value="PHOSPHONATES-BINDING PERIPLASMIC PROTEIN"/>
    <property type="match status" value="1"/>
</dbReference>
<dbReference type="InterPro" id="IPR005770">
    <property type="entry name" value="PhnD"/>
</dbReference>
<dbReference type="RefSeq" id="WP_183549264.1">
    <property type="nucleotide sequence ID" value="NZ_BMQT01000011.1"/>
</dbReference>
<keyword evidence="2 3" id="KW-0732">Signal</keyword>
<name>A0A7W5A7X7_9ACTN</name>
<dbReference type="Proteomes" id="UP000577707">
    <property type="component" value="Unassembled WGS sequence"/>
</dbReference>
<feature type="chain" id="PRO_5038357101" evidence="3">
    <location>
        <begin position="25"/>
        <end position="318"/>
    </location>
</feature>
<feature type="domain" description="Solute-binding protein family 3/N-terminal" evidence="4">
    <location>
        <begin position="53"/>
        <end position="285"/>
    </location>
</feature>
<sequence length="318" mass="32779">MFTLRSLTALAGAATLTLALTACGGDADTQRSGSEKAATGGEIGPDQICPDGTLAMGVEPFEDPKTLIPVYETLGKALGEELGCEVEVQISDTYVAEILAMQNGKLDIGQFGPLGYVFAQKQAGATPLASFAGEDGKVSSYTGGIWVPKDSPVKSVEDLAGTTLALSESGSTSGDAVPRKALIDAGIEKDVRAEYAGGHTEALLALVNGKVDAAEINSQTLASATAEGQFDESSFRQVWKSEPILNDPIAAGPNMTPEVSAAVQEALLNLPADAVAEIGEYLDFTPPAGKPALVAVTDDDYKPVAELAEALDLTTDDL</sequence>
<evidence type="ECO:0000256" key="2">
    <source>
        <dbReference type="ARBA" id="ARBA00022729"/>
    </source>
</evidence>
<evidence type="ECO:0000256" key="3">
    <source>
        <dbReference type="SAM" id="SignalP"/>
    </source>
</evidence>
<dbReference type="SMART" id="SM00062">
    <property type="entry name" value="PBPb"/>
    <property type="match status" value="1"/>
</dbReference>
<dbReference type="GO" id="GO:0055085">
    <property type="term" value="P:transmembrane transport"/>
    <property type="evidence" value="ECO:0007669"/>
    <property type="project" value="InterPro"/>
</dbReference>
<keyword evidence="6" id="KW-1185">Reference proteome</keyword>
<dbReference type="GO" id="GO:0043190">
    <property type="term" value="C:ATP-binding cassette (ABC) transporter complex"/>
    <property type="evidence" value="ECO:0007669"/>
    <property type="project" value="InterPro"/>
</dbReference>
<comment type="caution">
    <text evidence="5">The sequence shown here is derived from an EMBL/GenBank/DDBJ whole genome shotgun (WGS) entry which is preliminary data.</text>
</comment>
<evidence type="ECO:0000259" key="4">
    <source>
        <dbReference type="SMART" id="SM00062"/>
    </source>
</evidence>
<comment type="similarity">
    <text evidence="1">Belongs to the phosphate/phosphite/phosphonate binding protein family.</text>
</comment>
<dbReference type="NCBIfam" id="TIGR01098">
    <property type="entry name" value="3A0109s03R"/>
    <property type="match status" value="1"/>
</dbReference>
<proteinExistence type="inferred from homology"/>
<dbReference type="PROSITE" id="PS51257">
    <property type="entry name" value="PROKAR_LIPOPROTEIN"/>
    <property type="match status" value="1"/>
</dbReference>
<gene>
    <name evidence="5" type="ORF">FHS12_004318</name>
</gene>
<dbReference type="SUPFAM" id="SSF53850">
    <property type="entry name" value="Periplasmic binding protein-like II"/>
    <property type="match status" value="1"/>
</dbReference>
<evidence type="ECO:0000313" key="5">
    <source>
        <dbReference type="EMBL" id="MBB3091348.1"/>
    </source>
</evidence>
<dbReference type="Pfam" id="PF12974">
    <property type="entry name" value="Phosphonate-bd"/>
    <property type="match status" value="1"/>
</dbReference>